<organism evidence="4 5">
    <name type="scientific">Penicilliopsis zonata CBS 506.65</name>
    <dbReference type="NCBI Taxonomy" id="1073090"/>
    <lineage>
        <taxon>Eukaryota</taxon>
        <taxon>Fungi</taxon>
        <taxon>Dikarya</taxon>
        <taxon>Ascomycota</taxon>
        <taxon>Pezizomycotina</taxon>
        <taxon>Eurotiomycetes</taxon>
        <taxon>Eurotiomycetidae</taxon>
        <taxon>Eurotiales</taxon>
        <taxon>Aspergillaceae</taxon>
        <taxon>Penicilliopsis</taxon>
    </lineage>
</organism>
<dbReference type="GO" id="GO:0005739">
    <property type="term" value="C:mitochondrion"/>
    <property type="evidence" value="ECO:0007669"/>
    <property type="project" value="TreeGrafter"/>
</dbReference>
<dbReference type="STRING" id="1073090.A0A1L9SK80"/>
<dbReference type="InterPro" id="IPR056798">
    <property type="entry name" value="ADH_Fe_C"/>
</dbReference>
<dbReference type="CDD" id="cd08192">
    <property type="entry name" value="MAR-like"/>
    <property type="match status" value="1"/>
</dbReference>
<dbReference type="InterPro" id="IPR001670">
    <property type="entry name" value="ADH_Fe/GldA"/>
</dbReference>
<dbReference type="SUPFAM" id="SSF56796">
    <property type="entry name" value="Dehydroquinate synthase-like"/>
    <property type="match status" value="1"/>
</dbReference>
<proteinExistence type="predicted"/>
<dbReference type="GO" id="GO:0046872">
    <property type="term" value="F:metal ion binding"/>
    <property type="evidence" value="ECO:0007669"/>
    <property type="project" value="InterPro"/>
</dbReference>
<dbReference type="VEuPathDB" id="FungiDB:ASPZODRAFT_63314"/>
<dbReference type="Proteomes" id="UP000184188">
    <property type="component" value="Unassembled WGS sequence"/>
</dbReference>
<dbReference type="EMBL" id="KV878340">
    <property type="protein sequence ID" value="OJJ47501.1"/>
    <property type="molecule type" value="Genomic_DNA"/>
</dbReference>
<feature type="domain" description="Fe-containing alcohol dehydrogenase-like C-terminal" evidence="3">
    <location>
        <begin position="208"/>
        <end position="411"/>
    </location>
</feature>
<dbReference type="GeneID" id="34615602"/>
<dbReference type="Pfam" id="PF25137">
    <property type="entry name" value="ADH_Fe_C"/>
    <property type="match status" value="1"/>
</dbReference>
<protein>
    <submittedName>
        <fullName evidence="4">Uncharacterized protein</fullName>
    </submittedName>
</protein>
<accession>A0A1L9SK80</accession>
<dbReference type="OrthoDB" id="339764at2759"/>
<keyword evidence="5" id="KW-1185">Reference proteome</keyword>
<dbReference type="InterPro" id="IPR039697">
    <property type="entry name" value="Alcohol_dehydrogenase_Fe"/>
</dbReference>
<dbReference type="GO" id="GO:0004022">
    <property type="term" value="F:alcohol dehydrogenase (NAD+) activity"/>
    <property type="evidence" value="ECO:0007669"/>
    <property type="project" value="TreeGrafter"/>
</dbReference>
<evidence type="ECO:0000313" key="4">
    <source>
        <dbReference type="EMBL" id="OJJ47501.1"/>
    </source>
</evidence>
<evidence type="ECO:0000256" key="1">
    <source>
        <dbReference type="ARBA" id="ARBA00023002"/>
    </source>
</evidence>
<reference evidence="5" key="1">
    <citation type="journal article" date="2017" name="Genome Biol.">
        <title>Comparative genomics reveals high biological diversity and specific adaptations in the industrially and medically important fungal genus Aspergillus.</title>
        <authorList>
            <person name="de Vries R.P."/>
            <person name="Riley R."/>
            <person name="Wiebenga A."/>
            <person name="Aguilar-Osorio G."/>
            <person name="Amillis S."/>
            <person name="Uchima C.A."/>
            <person name="Anderluh G."/>
            <person name="Asadollahi M."/>
            <person name="Askin M."/>
            <person name="Barry K."/>
            <person name="Battaglia E."/>
            <person name="Bayram O."/>
            <person name="Benocci T."/>
            <person name="Braus-Stromeyer S.A."/>
            <person name="Caldana C."/>
            <person name="Canovas D."/>
            <person name="Cerqueira G.C."/>
            <person name="Chen F."/>
            <person name="Chen W."/>
            <person name="Choi C."/>
            <person name="Clum A."/>
            <person name="Dos Santos R.A."/>
            <person name="Damasio A.R."/>
            <person name="Diallinas G."/>
            <person name="Emri T."/>
            <person name="Fekete E."/>
            <person name="Flipphi M."/>
            <person name="Freyberg S."/>
            <person name="Gallo A."/>
            <person name="Gournas C."/>
            <person name="Habgood R."/>
            <person name="Hainaut M."/>
            <person name="Harispe M.L."/>
            <person name="Henrissat B."/>
            <person name="Hilden K.S."/>
            <person name="Hope R."/>
            <person name="Hossain A."/>
            <person name="Karabika E."/>
            <person name="Karaffa L."/>
            <person name="Karanyi Z."/>
            <person name="Krasevec N."/>
            <person name="Kuo A."/>
            <person name="Kusch H."/>
            <person name="LaButti K."/>
            <person name="Lagendijk E.L."/>
            <person name="Lapidus A."/>
            <person name="Levasseur A."/>
            <person name="Lindquist E."/>
            <person name="Lipzen A."/>
            <person name="Logrieco A.F."/>
            <person name="MacCabe A."/>
            <person name="Maekelae M.R."/>
            <person name="Malavazi I."/>
            <person name="Melin P."/>
            <person name="Meyer V."/>
            <person name="Mielnichuk N."/>
            <person name="Miskei M."/>
            <person name="Molnar A.P."/>
            <person name="Mule G."/>
            <person name="Ngan C.Y."/>
            <person name="Orejas M."/>
            <person name="Orosz E."/>
            <person name="Ouedraogo J.P."/>
            <person name="Overkamp K.M."/>
            <person name="Park H.-S."/>
            <person name="Perrone G."/>
            <person name="Piumi F."/>
            <person name="Punt P.J."/>
            <person name="Ram A.F."/>
            <person name="Ramon A."/>
            <person name="Rauscher S."/>
            <person name="Record E."/>
            <person name="Riano-Pachon D.M."/>
            <person name="Robert V."/>
            <person name="Roehrig J."/>
            <person name="Ruller R."/>
            <person name="Salamov A."/>
            <person name="Salih N.S."/>
            <person name="Samson R.A."/>
            <person name="Sandor E."/>
            <person name="Sanguinetti M."/>
            <person name="Schuetze T."/>
            <person name="Sepcic K."/>
            <person name="Shelest E."/>
            <person name="Sherlock G."/>
            <person name="Sophianopoulou V."/>
            <person name="Squina F.M."/>
            <person name="Sun H."/>
            <person name="Susca A."/>
            <person name="Todd R.B."/>
            <person name="Tsang A."/>
            <person name="Unkles S.E."/>
            <person name="van de Wiele N."/>
            <person name="van Rossen-Uffink D."/>
            <person name="Oliveira J.V."/>
            <person name="Vesth T.C."/>
            <person name="Visser J."/>
            <person name="Yu J.-H."/>
            <person name="Zhou M."/>
            <person name="Andersen M.R."/>
            <person name="Archer D.B."/>
            <person name="Baker S.E."/>
            <person name="Benoit I."/>
            <person name="Brakhage A.A."/>
            <person name="Braus G.H."/>
            <person name="Fischer R."/>
            <person name="Frisvad J.C."/>
            <person name="Goldman G.H."/>
            <person name="Houbraken J."/>
            <person name="Oakley B."/>
            <person name="Pocsi I."/>
            <person name="Scazzocchio C."/>
            <person name="Seiboth B."/>
            <person name="vanKuyk P.A."/>
            <person name="Wortman J."/>
            <person name="Dyer P.S."/>
            <person name="Grigoriev I.V."/>
        </authorList>
    </citation>
    <scope>NUCLEOTIDE SEQUENCE [LARGE SCALE GENOMIC DNA]</scope>
    <source>
        <strain evidence="5">CBS 506.65</strain>
    </source>
</reference>
<dbReference type="Pfam" id="PF00465">
    <property type="entry name" value="Fe-ADH"/>
    <property type="match status" value="1"/>
</dbReference>
<sequence>MSDTETVRPAFPTREHSPLLSYGLPFPSAAARHVSAMFGASRVYVLCSASLARNTDALDRLQAALSTAGVTVVGLRIGMRSHTLWSEVVQVVNEAREADADLLLTLGGGSLTDGAKIAALALSNGVTTPADLATLTEGPDKRAVVHPPTIPIVSIPTTLSAGEYSDFAGGTNDATRHKHSFQQPARGPRLVILDPDLAAMTPDAIWLSTGVRAVDHCVETLCAIEGATPATDALAERALRLLVPGLLRSKRDSADREARLQSQLGSVDAMAAFTGGSVELGASHGIGHQLGPLGVGHGETSCIMLPAVCKFNALHNANRHRQQRVLACLTSDAVVSNVLRERSVDASRADLGDVLDAVIRQLGLPRSLTEVGVGRDKLDPLALNSLQDRCCKTNPVPLETKEQVLEILEMAL</sequence>
<evidence type="ECO:0000259" key="2">
    <source>
        <dbReference type="Pfam" id="PF00465"/>
    </source>
</evidence>
<evidence type="ECO:0000313" key="5">
    <source>
        <dbReference type="Proteomes" id="UP000184188"/>
    </source>
</evidence>
<evidence type="ECO:0000259" key="3">
    <source>
        <dbReference type="Pfam" id="PF25137"/>
    </source>
</evidence>
<dbReference type="RefSeq" id="XP_022582011.1">
    <property type="nucleotide sequence ID" value="XM_022729138.1"/>
</dbReference>
<dbReference type="AlphaFoldDB" id="A0A1L9SK80"/>
<dbReference type="Gene3D" id="1.20.1090.10">
    <property type="entry name" value="Dehydroquinate synthase-like - alpha domain"/>
    <property type="match status" value="1"/>
</dbReference>
<dbReference type="Gene3D" id="3.40.50.1970">
    <property type="match status" value="1"/>
</dbReference>
<keyword evidence="1" id="KW-0560">Oxidoreductase</keyword>
<name>A0A1L9SK80_9EURO</name>
<dbReference type="PANTHER" id="PTHR11496:SF107">
    <property type="entry name" value="ALCOHOL DEHYDROGENASE, PUTATIVE (AFU_ORTHOLOGUE AFUA_1G06800)-RELATED"/>
    <property type="match status" value="1"/>
</dbReference>
<gene>
    <name evidence="4" type="ORF">ASPZODRAFT_63314</name>
</gene>
<dbReference type="PANTHER" id="PTHR11496">
    <property type="entry name" value="ALCOHOL DEHYDROGENASE"/>
    <property type="match status" value="1"/>
</dbReference>
<feature type="domain" description="Alcohol dehydrogenase iron-type/glycerol dehydrogenase GldA" evidence="2">
    <location>
        <begin position="36"/>
        <end position="195"/>
    </location>
</feature>